<evidence type="ECO:0000313" key="4">
    <source>
        <dbReference type="Proteomes" id="UP000078200"/>
    </source>
</evidence>
<dbReference type="InterPro" id="IPR013783">
    <property type="entry name" value="Ig-like_fold"/>
</dbReference>
<dbReference type="SMART" id="SM00406">
    <property type="entry name" value="IGv"/>
    <property type="match status" value="2"/>
</dbReference>
<dbReference type="InterPro" id="IPR013106">
    <property type="entry name" value="Ig_V-set"/>
</dbReference>
<sequence length="535" mass="60957">MPTIVRLQSTEPADISWDISCLPSECSKRHDKGTVTLPQQERQNQYTIEDTSPRSAQSLTHNHLLFLNMMNNKKDENNKENDHIVDVHFNRLNGQQQRKQPHYQRRHKQILTTGLKGEHDGLNKDFLKLPSRPPYFDFGMPRNITARSGQTAAITCRVENLGDKSVSWIRKRDLHILTAGILTYTSDERFKVIRTGGSKNWSLHIRYAQPRDSGIYECQVNTEPKISMAFRLNVVVTPPDAKAIISGPMDLYVKVGSAITLTCHVKQPSSMHDIGPIHWYRGPYILTPFAVHPNDAAIDMQRISMESKLGDKLQSRYRNLRTLNVYVKDRSMTACISLQTWLRISNVQLADTGNYTCMPTTAELASVTVNVINDENPAAMQKSTAASYLTLSQQRLQQREPTPHRPCKTYHRKRLPDNNNPAENPAAKCSLFAASKPVKGYYLLGNIYKRICQEDLKDLHHVENDVVVLSKLILHYGLAFIEYANNNALALSFCLNVWPEISIKKERCFIAPRRTCSGFTELQPSYILANMRKKV</sequence>
<dbReference type="GO" id="GO:0050808">
    <property type="term" value="P:synapse organization"/>
    <property type="evidence" value="ECO:0007669"/>
    <property type="project" value="TreeGrafter"/>
</dbReference>
<dbReference type="FunFam" id="2.60.40.10:FF:000129">
    <property type="entry name" value="CLUMA_CG018772, isoform A"/>
    <property type="match status" value="1"/>
</dbReference>
<keyword evidence="4" id="KW-1185">Reference proteome</keyword>
<feature type="domain" description="Ig-like" evidence="2">
    <location>
        <begin position="133"/>
        <end position="229"/>
    </location>
</feature>
<dbReference type="PANTHER" id="PTHR23279:SF4">
    <property type="entry name" value="DEFECTIVE PROBOSCIS EXTENSION RESPONSE 2, ISOFORM F-RELATED"/>
    <property type="match status" value="1"/>
</dbReference>
<accession>A0A1A9VXQ6</accession>
<organism evidence="3 4">
    <name type="scientific">Glossina austeni</name>
    <name type="common">Savannah tsetse fly</name>
    <dbReference type="NCBI Taxonomy" id="7395"/>
    <lineage>
        <taxon>Eukaryota</taxon>
        <taxon>Metazoa</taxon>
        <taxon>Ecdysozoa</taxon>
        <taxon>Arthropoda</taxon>
        <taxon>Hexapoda</taxon>
        <taxon>Insecta</taxon>
        <taxon>Pterygota</taxon>
        <taxon>Neoptera</taxon>
        <taxon>Endopterygota</taxon>
        <taxon>Diptera</taxon>
        <taxon>Brachycera</taxon>
        <taxon>Muscomorpha</taxon>
        <taxon>Hippoboscoidea</taxon>
        <taxon>Glossinidae</taxon>
        <taxon>Glossina</taxon>
    </lineage>
</organism>
<dbReference type="PANTHER" id="PTHR23279">
    <property type="entry name" value="DEFECTIVE PROBOSCIS EXTENSION RESPONSE DPR -RELATED"/>
    <property type="match status" value="1"/>
</dbReference>
<dbReference type="InterPro" id="IPR013098">
    <property type="entry name" value="Ig_I-set"/>
</dbReference>
<dbReference type="AlphaFoldDB" id="A0A1A9VXQ6"/>
<reference evidence="3" key="1">
    <citation type="submission" date="2020-05" db="UniProtKB">
        <authorList>
            <consortium name="EnsemblMetazoa"/>
        </authorList>
    </citation>
    <scope>IDENTIFICATION</scope>
    <source>
        <strain evidence="3">TTRI</strain>
    </source>
</reference>
<dbReference type="SMART" id="SM00409">
    <property type="entry name" value="IG"/>
    <property type="match status" value="2"/>
</dbReference>
<dbReference type="SMART" id="SM00408">
    <property type="entry name" value="IGc2"/>
    <property type="match status" value="2"/>
</dbReference>
<evidence type="ECO:0000259" key="2">
    <source>
        <dbReference type="PROSITE" id="PS50835"/>
    </source>
</evidence>
<dbReference type="CDD" id="cd00099">
    <property type="entry name" value="IgV"/>
    <property type="match status" value="1"/>
</dbReference>
<dbReference type="InterPro" id="IPR007110">
    <property type="entry name" value="Ig-like_dom"/>
</dbReference>
<name>A0A1A9VXQ6_GLOAU</name>
<dbReference type="EnsemblMetazoa" id="GAUT051014-RA">
    <property type="protein sequence ID" value="GAUT051014-PA"/>
    <property type="gene ID" value="GAUT051014"/>
</dbReference>
<dbReference type="Gene3D" id="2.60.40.10">
    <property type="entry name" value="Immunoglobulins"/>
    <property type="match status" value="2"/>
</dbReference>
<dbReference type="InterPro" id="IPR003599">
    <property type="entry name" value="Ig_sub"/>
</dbReference>
<feature type="domain" description="Ig-like" evidence="2">
    <location>
        <begin position="239"/>
        <end position="368"/>
    </location>
</feature>
<dbReference type="SUPFAM" id="SSF48726">
    <property type="entry name" value="Immunoglobulin"/>
    <property type="match status" value="2"/>
</dbReference>
<dbReference type="Proteomes" id="UP000078200">
    <property type="component" value="Unassembled WGS sequence"/>
</dbReference>
<dbReference type="VEuPathDB" id="VectorBase:GAUT051014"/>
<dbReference type="InterPro" id="IPR037448">
    <property type="entry name" value="Zig-8"/>
</dbReference>
<dbReference type="STRING" id="7395.A0A1A9VXQ6"/>
<dbReference type="InterPro" id="IPR036179">
    <property type="entry name" value="Ig-like_dom_sf"/>
</dbReference>
<evidence type="ECO:0000256" key="1">
    <source>
        <dbReference type="SAM" id="MobiDB-lite"/>
    </source>
</evidence>
<dbReference type="Pfam" id="PF07679">
    <property type="entry name" value="I-set"/>
    <property type="match status" value="1"/>
</dbReference>
<feature type="region of interest" description="Disordered" evidence="1">
    <location>
        <begin position="395"/>
        <end position="422"/>
    </location>
</feature>
<dbReference type="InterPro" id="IPR003598">
    <property type="entry name" value="Ig_sub2"/>
</dbReference>
<dbReference type="PROSITE" id="PS50835">
    <property type="entry name" value="IG_LIKE"/>
    <property type="match status" value="2"/>
</dbReference>
<protein>
    <recommendedName>
        <fullName evidence="2">Ig-like domain-containing protein</fullName>
    </recommendedName>
</protein>
<feature type="compositionally biased region" description="Basic residues" evidence="1">
    <location>
        <begin position="405"/>
        <end position="414"/>
    </location>
</feature>
<dbReference type="GO" id="GO:0032589">
    <property type="term" value="C:neuron projection membrane"/>
    <property type="evidence" value="ECO:0007669"/>
    <property type="project" value="TreeGrafter"/>
</dbReference>
<evidence type="ECO:0000313" key="3">
    <source>
        <dbReference type="EnsemblMetazoa" id="GAUT051014-PA"/>
    </source>
</evidence>
<proteinExistence type="predicted"/>